<reference evidence="3 4" key="1">
    <citation type="journal article" date="2018" name="BMC Genomics">
        <title>Comparative genome analyses reveal sequence features reflecting distinct modes of host-adaptation between dicot and monocot powdery mildew.</title>
        <authorList>
            <person name="Wu Y."/>
            <person name="Ma X."/>
            <person name="Pan Z."/>
            <person name="Kale S.D."/>
            <person name="Song Y."/>
            <person name="King H."/>
            <person name="Zhang Q."/>
            <person name="Presley C."/>
            <person name="Deng X."/>
            <person name="Wei C.I."/>
            <person name="Xiao S."/>
        </authorList>
    </citation>
    <scope>NUCLEOTIDE SEQUENCE [LARGE SCALE GENOMIC DNA]</scope>
    <source>
        <strain evidence="3">UCSC1</strain>
    </source>
</reference>
<feature type="region of interest" description="Disordered" evidence="1">
    <location>
        <begin position="20"/>
        <end position="96"/>
    </location>
</feature>
<dbReference type="OrthoDB" id="2151417at2759"/>
<feature type="compositionally biased region" description="Basic and acidic residues" evidence="1">
    <location>
        <begin position="35"/>
        <end position="80"/>
    </location>
</feature>
<name>A0A420HT46_9PEZI</name>
<feature type="signal peptide" evidence="2">
    <location>
        <begin position="1"/>
        <end position="18"/>
    </location>
</feature>
<feature type="chain" id="PRO_5019449747" evidence="2">
    <location>
        <begin position="19"/>
        <end position="237"/>
    </location>
</feature>
<dbReference type="AlphaFoldDB" id="A0A420HT46"/>
<keyword evidence="2" id="KW-0732">Signal</keyword>
<evidence type="ECO:0000256" key="1">
    <source>
        <dbReference type="SAM" id="MobiDB-lite"/>
    </source>
</evidence>
<evidence type="ECO:0000313" key="4">
    <source>
        <dbReference type="Proteomes" id="UP000285405"/>
    </source>
</evidence>
<evidence type="ECO:0000313" key="3">
    <source>
        <dbReference type="EMBL" id="RKF60596.1"/>
    </source>
</evidence>
<proteinExistence type="predicted"/>
<gene>
    <name evidence="3" type="ORF">GcC1_164009</name>
</gene>
<evidence type="ECO:0000256" key="2">
    <source>
        <dbReference type="SAM" id="SignalP"/>
    </source>
</evidence>
<comment type="caution">
    <text evidence="3">The sequence shown here is derived from an EMBL/GenBank/DDBJ whole genome shotgun (WGS) entry which is preliminary data.</text>
</comment>
<dbReference type="Proteomes" id="UP000285405">
    <property type="component" value="Unassembled WGS sequence"/>
</dbReference>
<protein>
    <submittedName>
        <fullName evidence="3">Putative small secreted protein</fullName>
    </submittedName>
</protein>
<accession>A0A420HT46</accession>
<dbReference type="PANTHER" id="PTHR38849">
    <property type="entry name" value="SMALL SECRETED PROTEIN"/>
    <property type="match status" value="1"/>
</dbReference>
<sequence>MKFLSLIIVLALVMLVVSSPLPKDDNADGVSKNSKSADSKDDSKDSKDDSKVSKDDSKDSKDDSKDSKDDSKDSKDDSKKSKNVSKNASAAAEGASVLQSQKYNDFQISDGVAGKAEEEATALFKDINRDNLAATSEEDLKRIKAVHDVAEDAEVEAFNPAVKSATGPDAEAIQAGKIKNKVLKLEATVLGLQIEEAKGKNVADKLAVEEKKLKKNISLDAEKAGQPSKGVPFDGST</sequence>
<dbReference type="EMBL" id="MCBR01016432">
    <property type="protein sequence ID" value="RKF60596.1"/>
    <property type="molecule type" value="Genomic_DNA"/>
</dbReference>
<organism evidence="3 4">
    <name type="scientific">Golovinomyces cichoracearum</name>
    <dbReference type="NCBI Taxonomy" id="62708"/>
    <lineage>
        <taxon>Eukaryota</taxon>
        <taxon>Fungi</taxon>
        <taxon>Dikarya</taxon>
        <taxon>Ascomycota</taxon>
        <taxon>Pezizomycotina</taxon>
        <taxon>Leotiomycetes</taxon>
        <taxon>Erysiphales</taxon>
        <taxon>Erysiphaceae</taxon>
        <taxon>Golovinomyces</taxon>
    </lineage>
</organism>
<dbReference type="PANTHER" id="PTHR38849:SF1">
    <property type="entry name" value="SMALL SECRETED PROTEIN"/>
    <property type="match status" value="1"/>
</dbReference>